<dbReference type="Proteomes" id="UP000001861">
    <property type="component" value="Unassembled WGS sequence"/>
</dbReference>
<dbReference type="VEuPathDB" id="FungiDB:CC1G_04301"/>
<dbReference type="OrthoDB" id="3254913at2759"/>
<dbReference type="eggNOG" id="ENOG502RC1V">
    <property type="taxonomic scope" value="Eukaryota"/>
</dbReference>
<sequence>MDDTSRDATQQIHPGRDDGHRDQVDEQDRSVTDSTESCEQPQAAAAPKTLLPDIPSGELSFDLGFATPEQTETTEFQKLQKRASNVMKLSEENDKLKEELKAMTERLEAAERRKTELQARRQQVMEPPSS</sequence>
<feature type="compositionally biased region" description="Basic and acidic residues" evidence="2">
    <location>
        <begin position="14"/>
        <end position="31"/>
    </location>
</feature>
<evidence type="ECO:0000313" key="4">
    <source>
        <dbReference type="Proteomes" id="UP000001861"/>
    </source>
</evidence>
<comment type="caution">
    <text evidence="3">The sequence shown here is derived from an EMBL/GenBank/DDBJ whole genome shotgun (WGS) entry which is preliminary data.</text>
</comment>
<evidence type="ECO:0000256" key="1">
    <source>
        <dbReference type="SAM" id="Coils"/>
    </source>
</evidence>
<dbReference type="GeneID" id="6009818"/>
<accession>A8NFM3</accession>
<reference evidence="3 4" key="1">
    <citation type="journal article" date="2010" name="Proc. Natl. Acad. Sci. U.S.A.">
        <title>Insights into evolution of multicellular fungi from the assembled chromosomes of the mushroom Coprinopsis cinerea (Coprinus cinereus).</title>
        <authorList>
            <person name="Stajich J.E."/>
            <person name="Wilke S.K."/>
            <person name="Ahren D."/>
            <person name="Au C.H."/>
            <person name="Birren B.W."/>
            <person name="Borodovsky M."/>
            <person name="Burns C."/>
            <person name="Canback B."/>
            <person name="Casselton L.A."/>
            <person name="Cheng C.K."/>
            <person name="Deng J."/>
            <person name="Dietrich F.S."/>
            <person name="Fargo D.C."/>
            <person name="Farman M.L."/>
            <person name="Gathman A.C."/>
            <person name="Goldberg J."/>
            <person name="Guigo R."/>
            <person name="Hoegger P.J."/>
            <person name="Hooker J.B."/>
            <person name="Huggins A."/>
            <person name="James T.Y."/>
            <person name="Kamada T."/>
            <person name="Kilaru S."/>
            <person name="Kodira C."/>
            <person name="Kues U."/>
            <person name="Kupfer D."/>
            <person name="Kwan H.S."/>
            <person name="Lomsadze A."/>
            <person name="Li W."/>
            <person name="Lilly W.W."/>
            <person name="Ma L.J."/>
            <person name="Mackey A.J."/>
            <person name="Manning G."/>
            <person name="Martin F."/>
            <person name="Muraguchi H."/>
            <person name="Natvig D.O."/>
            <person name="Palmerini H."/>
            <person name="Ramesh M.A."/>
            <person name="Rehmeyer C.J."/>
            <person name="Roe B.A."/>
            <person name="Shenoy N."/>
            <person name="Stanke M."/>
            <person name="Ter-Hovhannisyan V."/>
            <person name="Tunlid A."/>
            <person name="Velagapudi R."/>
            <person name="Vision T.J."/>
            <person name="Zeng Q."/>
            <person name="Zolan M.E."/>
            <person name="Pukkila P.J."/>
        </authorList>
    </citation>
    <scope>NUCLEOTIDE SEQUENCE [LARGE SCALE GENOMIC DNA]</scope>
    <source>
        <strain evidence="4">Okayama-7 / 130 / ATCC MYA-4618 / FGSC 9003</strain>
    </source>
</reference>
<dbReference type="KEGG" id="cci:CC1G_04301"/>
<name>A8NFM3_COPC7</name>
<keyword evidence="4" id="KW-1185">Reference proteome</keyword>
<dbReference type="RefSeq" id="XP_001833322.1">
    <property type="nucleotide sequence ID" value="XM_001833270.1"/>
</dbReference>
<evidence type="ECO:0000313" key="3">
    <source>
        <dbReference type="EMBL" id="EAU88595.1"/>
    </source>
</evidence>
<protein>
    <submittedName>
        <fullName evidence="3">Uncharacterized protein</fullName>
    </submittedName>
</protein>
<dbReference type="STRING" id="240176.A8NFM3"/>
<organism evidence="3 4">
    <name type="scientific">Coprinopsis cinerea (strain Okayama-7 / 130 / ATCC MYA-4618 / FGSC 9003)</name>
    <name type="common">Inky cap fungus</name>
    <name type="synonym">Hormographiella aspergillata</name>
    <dbReference type="NCBI Taxonomy" id="240176"/>
    <lineage>
        <taxon>Eukaryota</taxon>
        <taxon>Fungi</taxon>
        <taxon>Dikarya</taxon>
        <taxon>Basidiomycota</taxon>
        <taxon>Agaricomycotina</taxon>
        <taxon>Agaricomycetes</taxon>
        <taxon>Agaricomycetidae</taxon>
        <taxon>Agaricales</taxon>
        <taxon>Agaricineae</taxon>
        <taxon>Psathyrellaceae</taxon>
        <taxon>Coprinopsis</taxon>
    </lineage>
</organism>
<dbReference type="InParanoid" id="A8NFM3"/>
<keyword evidence="1" id="KW-0175">Coiled coil</keyword>
<evidence type="ECO:0000256" key="2">
    <source>
        <dbReference type="SAM" id="MobiDB-lite"/>
    </source>
</evidence>
<gene>
    <name evidence="3" type="ORF">CC1G_04301</name>
</gene>
<feature type="region of interest" description="Disordered" evidence="2">
    <location>
        <begin position="1"/>
        <end position="62"/>
    </location>
</feature>
<dbReference type="EMBL" id="AACS02000002">
    <property type="protein sequence ID" value="EAU88595.1"/>
    <property type="molecule type" value="Genomic_DNA"/>
</dbReference>
<proteinExistence type="predicted"/>
<dbReference type="AlphaFoldDB" id="A8NFM3"/>
<feature type="coiled-coil region" evidence="1">
    <location>
        <begin position="79"/>
        <end position="120"/>
    </location>
</feature>